<keyword evidence="1" id="KW-0813">Transport</keyword>
<evidence type="ECO:0000256" key="4">
    <source>
        <dbReference type="ARBA" id="ARBA00022840"/>
    </source>
</evidence>
<dbReference type="AlphaFoldDB" id="A0A4Q7VBB9"/>
<accession>A0A4Q7VBB9</accession>
<evidence type="ECO:0000256" key="2">
    <source>
        <dbReference type="ARBA" id="ARBA00022475"/>
    </source>
</evidence>
<dbReference type="PROSITE" id="PS00211">
    <property type="entry name" value="ABC_TRANSPORTER_1"/>
    <property type="match status" value="1"/>
</dbReference>
<evidence type="ECO:0000256" key="3">
    <source>
        <dbReference type="ARBA" id="ARBA00022741"/>
    </source>
</evidence>
<keyword evidence="7" id="KW-0472">Membrane</keyword>
<dbReference type="InterPro" id="IPR005666">
    <property type="entry name" value="Sulph_transpt1"/>
</dbReference>
<dbReference type="GO" id="GO:0005524">
    <property type="term" value="F:ATP binding"/>
    <property type="evidence" value="ECO:0007669"/>
    <property type="project" value="UniProtKB-KW"/>
</dbReference>
<dbReference type="GO" id="GO:0015419">
    <property type="term" value="F:ABC-type sulfate transporter activity"/>
    <property type="evidence" value="ECO:0007669"/>
    <property type="project" value="InterPro"/>
</dbReference>
<dbReference type="InterPro" id="IPR017871">
    <property type="entry name" value="ABC_transporter-like_CS"/>
</dbReference>
<dbReference type="PANTHER" id="PTHR42781:SF4">
    <property type="entry name" value="SPERMIDINE_PUTRESCINE IMPORT ATP-BINDING PROTEIN POTA"/>
    <property type="match status" value="1"/>
</dbReference>
<evidence type="ECO:0000256" key="1">
    <source>
        <dbReference type="ARBA" id="ARBA00022448"/>
    </source>
</evidence>
<dbReference type="SUPFAM" id="SSF50331">
    <property type="entry name" value="MOP-like"/>
    <property type="match status" value="1"/>
</dbReference>
<evidence type="ECO:0000256" key="6">
    <source>
        <dbReference type="ARBA" id="ARBA00023032"/>
    </source>
</evidence>
<name>A0A4Q7VBB9_9BURK</name>
<dbReference type="PANTHER" id="PTHR42781">
    <property type="entry name" value="SPERMIDINE/PUTRESCINE IMPORT ATP-BINDING PROTEIN POTA"/>
    <property type="match status" value="1"/>
</dbReference>
<dbReference type="SMART" id="SM00382">
    <property type="entry name" value="AAA"/>
    <property type="match status" value="1"/>
</dbReference>
<dbReference type="InterPro" id="IPR008995">
    <property type="entry name" value="Mo/tungstate-bd_C_term_dom"/>
</dbReference>
<evidence type="ECO:0000256" key="5">
    <source>
        <dbReference type="ARBA" id="ARBA00022967"/>
    </source>
</evidence>
<keyword evidence="6" id="KW-0764">Sulfate transport</keyword>
<keyword evidence="4 9" id="KW-0067">ATP-binding</keyword>
<dbReference type="InterPro" id="IPR003593">
    <property type="entry name" value="AAA+_ATPase"/>
</dbReference>
<dbReference type="InterPro" id="IPR041193">
    <property type="entry name" value="CysA_C"/>
</dbReference>
<dbReference type="OrthoDB" id="5298774at2"/>
<dbReference type="CDD" id="cd03296">
    <property type="entry name" value="ABC_CysA_sulfate_importer"/>
    <property type="match status" value="1"/>
</dbReference>
<gene>
    <name evidence="9" type="ORF">EV681_3904</name>
</gene>
<evidence type="ECO:0000259" key="8">
    <source>
        <dbReference type="PROSITE" id="PS50893"/>
    </source>
</evidence>
<dbReference type="Pfam" id="PF00005">
    <property type="entry name" value="ABC_tran"/>
    <property type="match status" value="1"/>
</dbReference>
<dbReference type="Pfam" id="PF17850">
    <property type="entry name" value="CysA_C_terminal"/>
    <property type="match status" value="1"/>
</dbReference>
<keyword evidence="5" id="KW-1278">Translocase</keyword>
<dbReference type="InterPro" id="IPR050093">
    <property type="entry name" value="ABC_SmlMolc_Importer"/>
</dbReference>
<dbReference type="Pfam" id="PF12857">
    <property type="entry name" value="TOBE_3"/>
    <property type="match status" value="1"/>
</dbReference>
<dbReference type="GO" id="GO:0043190">
    <property type="term" value="C:ATP-binding cassette (ABC) transporter complex"/>
    <property type="evidence" value="ECO:0007669"/>
    <property type="project" value="InterPro"/>
</dbReference>
<dbReference type="InterPro" id="IPR027417">
    <property type="entry name" value="P-loop_NTPase"/>
</dbReference>
<dbReference type="EMBL" id="SHKO01000004">
    <property type="protein sequence ID" value="RZT91998.1"/>
    <property type="molecule type" value="Genomic_DNA"/>
</dbReference>
<protein>
    <submittedName>
        <fullName evidence="9">Sulfate transport system ATP-binding protein</fullName>
    </submittedName>
</protein>
<dbReference type="RefSeq" id="WP_128396793.1">
    <property type="nucleotide sequence ID" value="NZ_SHKO01000004.1"/>
</dbReference>
<evidence type="ECO:0000313" key="10">
    <source>
        <dbReference type="Proteomes" id="UP000293398"/>
    </source>
</evidence>
<dbReference type="FunFam" id="3.40.50.300:FF:000227">
    <property type="entry name" value="Sulfate/thiosulfate import ATP-binding protein CysA"/>
    <property type="match status" value="1"/>
</dbReference>
<keyword evidence="3" id="KW-0547">Nucleotide-binding</keyword>
<keyword evidence="10" id="KW-1185">Reference proteome</keyword>
<reference evidence="9 10" key="1">
    <citation type="submission" date="2019-02" db="EMBL/GenBank/DDBJ databases">
        <title>Genomic Encyclopedia of Type Strains, Phase IV (KMG-IV): sequencing the most valuable type-strain genomes for metagenomic binning, comparative biology and taxonomic classification.</title>
        <authorList>
            <person name="Goeker M."/>
        </authorList>
    </citation>
    <scope>NUCLEOTIDE SEQUENCE [LARGE SCALE GENOMIC DNA]</scope>
    <source>
        <strain evidence="9 10">DSM 23814</strain>
    </source>
</reference>
<dbReference type="SUPFAM" id="SSF52540">
    <property type="entry name" value="P-loop containing nucleoside triphosphate hydrolases"/>
    <property type="match status" value="1"/>
</dbReference>
<dbReference type="Gene3D" id="3.40.50.300">
    <property type="entry name" value="P-loop containing nucleotide triphosphate hydrolases"/>
    <property type="match status" value="1"/>
</dbReference>
<dbReference type="Gene3D" id="2.40.50.100">
    <property type="match status" value="1"/>
</dbReference>
<evidence type="ECO:0000313" key="9">
    <source>
        <dbReference type="EMBL" id="RZT91998.1"/>
    </source>
</evidence>
<dbReference type="GO" id="GO:0016887">
    <property type="term" value="F:ATP hydrolysis activity"/>
    <property type="evidence" value="ECO:0007669"/>
    <property type="project" value="InterPro"/>
</dbReference>
<keyword evidence="2" id="KW-1003">Cell membrane</keyword>
<sequence>MSIEVRHVTKTFGDFTALADISLQIHSGQLLALLGPSGCGKTTLLKIVAGLEQADSGQLLFEGVDATDKHVTERGIGFVFQHYALFRHMTVFDNIAFGLNVKPRRIRPSKAQIHDKVHRLLKMVQLDWLADAYPSQLSGGQRQRIALARSLAVEPQVLLLDEPFGALDARVRKDLRRWLRQLHDEIHLTSIFVTHDQEEALEVSDRVVVMNHGRIEQVGTPDEIYEHPASAFVTQFLGDVNLFHGRIQDEQFTRGDYAQPLAPGNIQGNIGDEVTAYIRPHDIELTQDASNALDRGTIEHVHAIGPVVRLELARAGSADPIEVVMTRERYRLLGLNPGDTVYVKPRKMAVFTRNKTSAAA</sequence>
<dbReference type="PROSITE" id="PS50893">
    <property type="entry name" value="ABC_TRANSPORTER_2"/>
    <property type="match status" value="1"/>
</dbReference>
<dbReference type="InterPro" id="IPR003439">
    <property type="entry name" value="ABC_transporter-like_ATP-bd"/>
</dbReference>
<dbReference type="InterPro" id="IPR024765">
    <property type="entry name" value="TOBE-like"/>
</dbReference>
<dbReference type="NCBIfam" id="TIGR00968">
    <property type="entry name" value="3a0106s01"/>
    <property type="match status" value="1"/>
</dbReference>
<evidence type="ECO:0000256" key="7">
    <source>
        <dbReference type="ARBA" id="ARBA00023136"/>
    </source>
</evidence>
<proteinExistence type="predicted"/>
<organism evidence="9 10">
    <name type="scientific">Advenella incenata</name>
    <dbReference type="NCBI Taxonomy" id="267800"/>
    <lineage>
        <taxon>Bacteria</taxon>
        <taxon>Pseudomonadati</taxon>
        <taxon>Pseudomonadota</taxon>
        <taxon>Betaproteobacteria</taxon>
        <taxon>Burkholderiales</taxon>
        <taxon>Alcaligenaceae</taxon>
    </lineage>
</organism>
<feature type="domain" description="ABC transporter" evidence="8">
    <location>
        <begin position="3"/>
        <end position="237"/>
    </location>
</feature>
<comment type="caution">
    <text evidence="9">The sequence shown here is derived from an EMBL/GenBank/DDBJ whole genome shotgun (WGS) entry which is preliminary data.</text>
</comment>
<dbReference type="Proteomes" id="UP000293398">
    <property type="component" value="Unassembled WGS sequence"/>
</dbReference>